<protein>
    <recommendedName>
        <fullName evidence="11">4,5-DOPA dioxygenase extradiol</fullName>
        <ecNumber evidence="5">1.13.11.29</ecNumber>
    </recommendedName>
</protein>
<accession>A0A0J5A534</accession>
<dbReference type="EMBL" id="CP029432">
    <property type="protein sequence ID" value="AWL63067.1"/>
    <property type="molecule type" value="Genomic_DNA"/>
</dbReference>
<organism evidence="16 17">
    <name type="scientific">Klebsiella quasipneumoniae</name>
    <dbReference type="NCBI Taxonomy" id="1463165"/>
    <lineage>
        <taxon>Bacteria</taxon>
        <taxon>Pseudomonadati</taxon>
        <taxon>Pseudomonadota</taxon>
        <taxon>Gammaproteobacteria</taxon>
        <taxon>Enterobacterales</taxon>
        <taxon>Enterobacteriaceae</taxon>
        <taxon>Klebsiella/Raoultella group</taxon>
        <taxon>Klebsiella</taxon>
        <taxon>Klebsiella pneumoniae complex</taxon>
    </lineage>
</organism>
<evidence type="ECO:0000256" key="5">
    <source>
        <dbReference type="ARBA" id="ARBA00013224"/>
    </source>
</evidence>
<evidence type="ECO:0000259" key="12">
    <source>
        <dbReference type="Pfam" id="PF02900"/>
    </source>
</evidence>
<evidence type="ECO:0000256" key="7">
    <source>
        <dbReference type="ARBA" id="ARBA00022723"/>
    </source>
</evidence>
<dbReference type="AlphaFoldDB" id="A0A0J5A534"/>
<comment type="subcellular location">
    <subcellularLocation>
        <location evidence="3">Cytoplasm</location>
    </subcellularLocation>
</comment>
<evidence type="ECO:0000256" key="1">
    <source>
        <dbReference type="ARBA" id="ARBA00000466"/>
    </source>
</evidence>
<dbReference type="CDD" id="cd07363">
    <property type="entry name" value="45_DOPA_Dioxygenase"/>
    <property type="match status" value="1"/>
</dbReference>
<proteinExistence type="inferred from homology"/>
<keyword evidence="7" id="KW-0479">Metal-binding</keyword>
<evidence type="ECO:0000256" key="3">
    <source>
        <dbReference type="ARBA" id="ARBA00004496"/>
    </source>
</evidence>
<dbReference type="KEGG" id="kqu:AVR78_01110"/>
<dbReference type="EC" id="1.13.11.29" evidence="5"/>
<keyword evidence="19" id="KW-1185">Reference proteome</keyword>
<evidence type="ECO:0000313" key="17">
    <source>
        <dbReference type="Proteomes" id="UP000217648"/>
    </source>
</evidence>
<evidence type="ECO:0000313" key="15">
    <source>
        <dbReference type="EMBL" id="MBC5046360.1"/>
    </source>
</evidence>
<sequence length="263" mass="28906">MSRTRMPALFLGHGSPMNVLEDNRYTRAWAHLGETLPRPKAIVVVSAHWFTRGTGVTAMEAPKTIHDFGGFPQALYDTHYPAPGSPALAQRLVELLSPVPVTLDKEAWGFDHGSWGVLIKMYPQADIPMVQLSIDSTKPPAWHLEMGRKLASLRDEGIMLVASGNVVHNLRTARWHGENTPYPWAESFNNYVKANLQWQGPDDQHPLVNYLAHEGGSLSNPTAEHFLPLLYVLGAWDGVEAISTPVDGIEMGSLSMLSVVVGA</sequence>
<evidence type="ECO:0000313" key="14">
    <source>
        <dbReference type="EMBL" id="AWL63067.1"/>
    </source>
</evidence>
<evidence type="ECO:0000256" key="9">
    <source>
        <dbReference type="ARBA" id="ARBA00022964"/>
    </source>
</evidence>
<gene>
    <name evidence="15" type="primary">ygiD</name>
    <name evidence="16" type="ORF">CP911_05945</name>
    <name evidence="14" type="ORF">DKC00_15495</name>
    <name evidence="13" type="ORF">DKC11_17670</name>
    <name evidence="15" type="ORF">H8L09_13425</name>
</gene>
<dbReference type="PANTHER" id="PTHR30096">
    <property type="entry name" value="4,5-DOPA DIOXYGENASE EXTRADIOL-LIKE PROTEIN"/>
    <property type="match status" value="1"/>
</dbReference>
<evidence type="ECO:0000256" key="6">
    <source>
        <dbReference type="ARBA" id="ARBA00022490"/>
    </source>
</evidence>
<keyword evidence="8" id="KW-0862">Zinc</keyword>
<dbReference type="FunFam" id="3.40.830.10:FF:000003">
    <property type="entry name" value="4,5-DOPA dioxygenase extradiol"/>
    <property type="match status" value="1"/>
</dbReference>
<keyword evidence="9 16" id="KW-0223">Dioxygenase</keyword>
<reference evidence="18 19" key="2">
    <citation type="submission" date="2018-05" db="EMBL/GenBank/DDBJ databases">
        <title>Klebsiella quasipneumonaiae provides a window into carbapenemase gene transfer, plasmid rearrangements and nosocomial acquisition from the hospital environment.</title>
        <authorList>
            <person name="Mathers A.J."/>
            <person name="Vegesana K."/>
            <person name="Stoesser N."/>
            <person name="Crook D."/>
            <person name="Vaughan A."/>
            <person name="Barry K."/>
            <person name="Parikh H."/>
            <person name="Sebra R."/>
            <person name="Kotay S."/>
            <person name="Walker A.S."/>
            <person name="Sheppard A.E."/>
        </authorList>
    </citation>
    <scope>NUCLEOTIDE SEQUENCE [LARGE SCALE GENOMIC DNA]</scope>
    <source>
        <strain evidence="13 19">CAV1947</strain>
        <strain evidence="14 18">CAV2018</strain>
    </source>
</reference>
<dbReference type="GO" id="GO:0008270">
    <property type="term" value="F:zinc ion binding"/>
    <property type="evidence" value="ECO:0007669"/>
    <property type="project" value="InterPro"/>
</dbReference>
<evidence type="ECO:0000313" key="18">
    <source>
        <dbReference type="Proteomes" id="UP000245649"/>
    </source>
</evidence>
<evidence type="ECO:0000256" key="2">
    <source>
        <dbReference type="ARBA" id="ARBA00001947"/>
    </source>
</evidence>
<evidence type="ECO:0000313" key="19">
    <source>
        <dbReference type="Proteomes" id="UP000245760"/>
    </source>
</evidence>
<feature type="domain" description="Extradiol ring-cleavage dioxygenase class III enzyme subunit B" evidence="12">
    <location>
        <begin position="35"/>
        <end position="241"/>
    </location>
</feature>
<dbReference type="PANTHER" id="PTHR30096:SF0">
    <property type="entry name" value="4,5-DOPA DIOXYGENASE EXTRADIOL-LIKE PROTEIN"/>
    <property type="match status" value="1"/>
</dbReference>
<evidence type="ECO:0000256" key="10">
    <source>
        <dbReference type="ARBA" id="ARBA00023002"/>
    </source>
</evidence>
<dbReference type="InterPro" id="IPR004183">
    <property type="entry name" value="Xdiol_dOase_suB"/>
</dbReference>
<keyword evidence="6" id="KW-0963">Cytoplasm</keyword>
<dbReference type="PIRSF" id="PIRSF006157">
    <property type="entry name" value="Doxgns_DODA"/>
    <property type="match status" value="1"/>
</dbReference>
<evidence type="ECO:0000256" key="11">
    <source>
        <dbReference type="ARBA" id="ARBA00070846"/>
    </source>
</evidence>
<comment type="catalytic activity">
    <reaction evidence="1">
        <text>L-dopa + O2 = 4-(L-alanin-3-yl)-2-hydroxy-cis,cis-muconate 6-semialdehyde + H(+)</text>
        <dbReference type="Rhea" id="RHEA:21220"/>
        <dbReference type="ChEBI" id="CHEBI:15378"/>
        <dbReference type="ChEBI" id="CHEBI:15379"/>
        <dbReference type="ChEBI" id="CHEBI:57504"/>
        <dbReference type="ChEBI" id="CHEBI:57639"/>
        <dbReference type="EC" id="1.13.11.29"/>
    </reaction>
</comment>
<keyword evidence="10 15" id="KW-0560">Oxidoreductase</keyword>
<dbReference type="Gene3D" id="3.40.830.10">
    <property type="entry name" value="LigB-like"/>
    <property type="match status" value="1"/>
</dbReference>
<dbReference type="EMBL" id="CP029443">
    <property type="protein sequence ID" value="AWL57542.1"/>
    <property type="molecule type" value="Genomic_DNA"/>
</dbReference>
<dbReference type="Proteomes" id="UP000245649">
    <property type="component" value="Chromosome"/>
</dbReference>
<dbReference type="EMBL" id="NXHG01000002">
    <property type="protein sequence ID" value="PCM62732.1"/>
    <property type="molecule type" value="Genomic_DNA"/>
</dbReference>
<dbReference type="Proteomes" id="UP000217648">
    <property type="component" value="Unassembled WGS sequence"/>
</dbReference>
<dbReference type="Pfam" id="PF02900">
    <property type="entry name" value="LigB"/>
    <property type="match status" value="1"/>
</dbReference>
<evidence type="ECO:0000256" key="4">
    <source>
        <dbReference type="ARBA" id="ARBA00007581"/>
    </source>
</evidence>
<reference evidence="16 17" key="1">
    <citation type="submission" date="2017-09" db="EMBL/GenBank/DDBJ databases">
        <title>Mdr eskape-Ghana.</title>
        <authorList>
            <person name="Agyepong N."/>
            <person name="Janice J."/>
            <person name="Samuelsen O."/>
            <person name="Owusu-Ofori A."/>
            <person name="Sundsfjord A."/>
            <person name="Essack S."/>
            <person name="Pedersen T."/>
        </authorList>
    </citation>
    <scope>NUCLEOTIDE SEQUENCE [LARGE SCALE GENOMIC DNA]</scope>
    <source>
        <strain evidence="16 17">46</strain>
    </source>
</reference>
<accession>A0A2A5MPZ3</accession>
<dbReference type="SUPFAM" id="SSF53213">
    <property type="entry name" value="LigB-like"/>
    <property type="match status" value="1"/>
</dbReference>
<reference evidence="15" key="3">
    <citation type="submission" date="2020-08" db="EMBL/GenBank/DDBJ databases">
        <title>Genomic evolution and epidemiology of Klebsiella pneumoniae from a major hospital in Beijing, China, over a fifteen-year period: dissemination of known and novel high-risk clones.</title>
        <authorList>
            <person name="Palmieri M."/>
        </authorList>
    </citation>
    <scope>NUCLEOTIDE SEQUENCE</scope>
    <source>
        <strain evidence="15">K7050</strain>
    </source>
</reference>
<dbReference type="GO" id="GO:0005737">
    <property type="term" value="C:cytoplasm"/>
    <property type="evidence" value="ECO:0007669"/>
    <property type="project" value="UniProtKB-SubCell"/>
</dbReference>
<dbReference type="GO" id="GO:0050297">
    <property type="term" value="F:stizolobate synthase activity"/>
    <property type="evidence" value="ECO:0007669"/>
    <property type="project" value="UniProtKB-EC"/>
</dbReference>
<dbReference type="InterPro" id="IPR014436">
    <property type="entry name" value="Extradiol_dOase_DODA"/>
</dbReference>
<comment type="cofactor">
    <cofactor evidence="2">
        <name>Zn(2+)</name>
        <dbReference type="ChEBI" id="CHEBI:29105"/>
    </cofactor>
</comment>
<name>A0A0J5A534_9ENTR</name>
<dbReference type="Proteomes" id="UP000245760">
    <property type="component" value="Chromosome"/>
</dbReference>
<dbReference type="Proteomes" id="UP000646540">
    <property type="component" value="Unassembled WGS sequence"/>
</dbReference>
<comment type="similarity">
    <text evidence="4">Belongs to the DODA-type extradiol aromatic ring-opening dioxygenase family.</text>
</comment>
<dbReference type="RefSeq" id="WP_004205244.1">
    <property type="nucleotide sequence ID" value="NZ_ABFGQQ040000001.1"/>
</dbReference>
<dbReference type="GO" id="GO:0008198">
    <property type="term" value="F:ferrous iron binding"/>
    <property type="evidence" value="ECO:0007669"/>
    <property type="project" value="InterPro"/>
</dbReference>
<dbReference type="EMBL" id="JACNQW010000008">
    <property type="protein sequence ID" value="MBC5046360.1"/>
    <property type="molecule type" value="Genomic_DNA"/>
</dbReference>
<evidence type="ECO:0000256" key="8">
    <source>
        <dbReference type="ARBA" id="ARBA00022833"/>
    </source>
</evidence>
<evidence type="ECO:0000313" key="13">
    <source>
        <dbReference type="EMBL" id="AWL57542.1"/>
    </source>
</evidence>
<dbReference type="NCBIfam" id="NF007914">
    <property type="entry name" value="PRK10628.1"/>
    <property type="match status" value="1"/>
</dbReference>
<evidence type="ECO:0000313" key="16">
    <source>
        <dbReference type="EMBL" id="PCM62732.1"/>
    </source>
</evidence>